<name>A0A6A6IBA5_9PLEO</name>
<keyword evidence="3" id="KW-1185">Reference proteome</keyword>
<dbReference type="EMBL" id="ML987196">
    <property type="protein sequence ID" value="KAF2247855.1"/>
    <property type="molecule type" value="Genomic_DNA"/>
</dbReference>
<accession>A0A6A6IBA5</accession>
<proteinExistence type="predicted"/>
<dbReference type="PANTHER" id="PTHR47339">
    <property type="entry name" value="CELL DIVISION CONTROL PROTEIN 24"/>
    <property type="match status" value="1"/>
</dbReference>
<dbReference type="PANTHER" id="PTHR47339:SF1">
    <property type="entry name" value="CELL DIVISION CONTROL PROTEIN 24"/>
    <property type="match status" value="1"/>
</dbReference>
<dbReference type="GO" id="GO:0005085">
    <property type="term" value="F:guanyl-nucleotide exchange factor activity"/>
    <property type="evidence" value="ECO:0007669"/>
    <property type="project" value="InterPro"/>
</dbReference>
<dbReference type="GO" id="GO:0030010">
    <property type="term" value="P:establishment of cell polarity"/>
    <property type="evidence" value="ECO:0007669"/>
    <property type="project" value="TreeGrafter"/>
</dbReference>
<dbReference type="SMART" id="SM00325">
    <property type="entry name" value="RhoGEF"/>
    <property type="match status" value="1"/>
</dbReference>
<protein>
    <recommendedName>
        <fullName evidence="1">DH domain-containing protein</fullName>
    </recommendedName>
</protein>
<dbReference type="SUPFAM" id="SSF48065">
    <property type="entry name" value="DBL homology domain (DH-domain)"/>
    <property type="match status" value="1"/>
</dbReference>
<feature type="domain" description="DH" evidence="1">
    <location>
        <begin position="435"/>
        <end position="619"/>
    </location>
</feature>
<dbReference type="Proteomes" id="UP000800094">
    <property type="component" value="Unassembled WGS sequence"/>
</dbReference>
<gene>
    <name evidence="2" type="ORF">BU26DRAFT_565285</name>
</gene>
<dbReference type="AlphaFoldDB" id="A0A6A6IBA5"/>
<dbReference type="Pfam" id="PF00621">
    <property type="entry name" value="RhoGEF"/>
    <property type="match status" value="1"/>
</dbReference>
<dbReference type="GO" id="GO:0005737">
    <property type="term" value="C:cytoplasm"/>
    <property type="evidence" value="ECO:0007669"/>
    <property type="project" value="TreeGrafter"/>
</dbReference>
<dbReference type="Gene3D" id="1.20.900.10">
    <property type="entry name" value="Dbl homology (DH) domain"/>
    <property type="match status" value="1"/>
</dbReference>
<dbReference type="InterPro" id="IPR053026">
    <property type="entry name" value="CDC42_GEF"/>
</dbReference>
<dbReference type="GO" id="GO:0005634">
    <property type="term" value="C:nucleus"/>
    <property type="evidence" value="ECO:0007669"/>
    <property type="project" value="TreeGrafter"/>
</dbReference>
<sequence>MDPLSVAGSIVGILAAAAKVVELVQPFVTNTKDAPKLAISIHSEVNRVRMVLNSLKSILQDLSSPSTASQSRASVIQIDHIVVLFTDGVLIFSELESLLAPLSAPHDAQLQIRQPLQSQRALEAQISALLDSNNALAVRVKDLEDVFDATSPTEQGIPLFDSAAQNTDNTSILNVDGAAETPTEDAEPVELSAARSSTTRRTSALLFRTELDNSRVYRRANRAESLFSFSTSVVHSTAWSVFSGLSLADVSVISVIALPLYAPDIQNSQHYVFGNGFGVKNGSAAADDSSLMYECIELRRMLSQIPVIEELLVSQTVEYLNVDVNDLLWTLFRDGKFFRLLSVVLPKKHAPLPLDDIQETVSHFIEALVSEWDMSSRDCFTLEDLFGDGIAGFRHVVRTLNCLIIKYSGPLKVNTFLNARSQMLSDDSQACGSGEDSELVREFLKEERIFVNKLAKLRALGAFLDRGKYFASHDLDALFSDLLRVLEVQTHFLLIVEKKKLESWGRGFCAHAFLQFYGDFAQYIPYIASQWRRAGTAQRLFIGIRNVVLRDAPDMKHMVESRAIFESWLSQPMQRFLAYPSFLKRLEHATPWLGRDEQHDVVRLAYNLLLSTIYAVNQVNTIEDLHARIVRSKKFRLEDYGQVIVSGALSVSINGEERIARVYLFGEVILACDDPDFGQGGLTFSSKIVGQQSWLFPSAVIPYRNRIISYERNPFTPMLRFRYLRGVRTVNVTLRFPDQELMSEWHDAITAK</sequence>
<dbReference type="OrthoDB" id="19923at2759"/>
<dbReference type="InterPro" id="IPR035899">
    <property type="entry name" value="DBL_dom_sf"/>
</dbReference>
<dbReference type="PROSITE" id="PS50010">
    <property type="entry name" value="DH_2"/>
    <property type="match status" value="1"/>
</dbReference>
<evidence type="ECO:0000313" key="3">
    <source>
        <dbReference type="Proteomes" id="UP000800094"/>
    </source>
</evidence>
<reference evidence="2" key="1">
    <citation type="journal article" date="2020" name="Stud. Mycol.">
        <title>101 Dothideomycetes genomes: a test case for predicting lifestyles and emergence of pathogens.</title>
        <authorList>
            <person name="Haridas S."/>
            <person name="Albert R."/>
            <person name="Binder M."/>
            <person name="Bloem J."/>
            <person name="Labutti K."/>
            <person name="Salamov A."/>
            <person name="Andreopoulos B."/>
            <person name="Baker S."/>
            <person name="Barry K."/>
            <person name="Bills G."/>
            <person name="Bluhm B."/>
            <person name="Cannon C."/>
            <person name="Castanera R."/>
            <person name="Culley D."/>
            <person name="Daum C."/>
            <person name="Ezra D."/>
            <person name="Gonzalez J."/>
            <person name="Henrissat B."/>
            <person name="Kuo A."/>
            <person name="Liang C."/>
            <person name="Lipzen A."/>
            <person name="Lutzoni F."/>
            <person name="Magnuson J."/>
            <person name="Mondo S."/>
            <person name="Nolan M."/>
            <person name="Ohm R."/>
            <person name="Pangilinan J."/>
            <person name="Park H.-J."/>
            <person name="Ramirez L."/>
            <person name="Alfaro M."/>
            <person name="Sun H."/>
            <person name="Tritt A."/>
            <person name="Yoshinaga Y."/>
            <person name="Zwiers L.-H."/>
            <person name="Turgeon B."/>
            <person name="Goodwin S."/>
            <person name="Spatafora J."/>
            <person name="Crous P."/>
            <person name="Grigoriev I."/>
        </authorList>
    </citation>
    <scope>NUCLEOTIDE SEQUENCE</scope>
    <source>
        <strain evidence="2">CBS 122368</strain>
    </source>
</reference>
<evidence type="ECO:0000259" key="1">
    <source>
        <dbReference type="PROSITE" id="PS50010"/>
    </source>
</evidence>
<dbReference type="GO" id="GO:0031106">
    <property type="term" value="P:septin ring organization"/>
    <property type="evidence" value="ECO:0007669"/>
    <property type="project" value="TreeGrafter"/>
</dbReference>
<dbReference type="GO" id="GO:0043332">
    <property type="term" value="C:mating projection tip"/>
    <property type="evidence" value="ECO:0007669"/>
    <property type="project" value="TreeGrafter"/>
</dbReference>
<dbReference type="InterPro" id="IPR000219">
    <property type="entry name" value="DH_dom"/>
</dbReference>
<dbReference type="GO" id="GO:0000935">
    <property type="term" value="C:division septum"/>
    <property type="evidence" value="ECO:0007669"/>
    <property type="project" value="TreeGrafter"/>
</dbReference>
<organism evidence="2 3">
    <name type="scientific">Trematosphaeria pertusa</name>
    <dbReference type="NCBI Taxonomy" id="390896"/>
    <lineage>
        <taxon>Eukaryota</taxon>
        <taxon>Fungi</taxon>
        <taxon>Dikarya</taxon>
        <taxon>Ascomycota</taxon>
        <taxon>Pezizomycotina</taxon>
        <taxon>Dothideomycetes</taxon>
        <taxon>Pleosporomycetidae</taxon>
        <taxon>Pleosporales</taxon>
        <taxon>Massarineae</taxon>
        <taxon>Trematosphaeriaceae</taxon>
        <taxon>Trematosphaeria</taxon>
    </lineage>
</organism>
<dbReference type="GeneID" id="54586715"/>
<evidence type="ECO:0000313" key="2">
    <source>
        <dbReference type="EMBL" id="KAF2247855.1"/>
    </source>
</evidence>
<dbReference type="RefSeq" id="XP_033682859.1">
    <property type="nucleotide sequence ID" value="XM_033833385.1"/>
</dbReference>